<dbReference type="Proteomes" id="UP000464577">
    <property type="component" value="Chromosome"/>
</dbReference>
<sequence length="1672" mass="171138">MMFRCLRKVSQLWLWLMVLLFAQGARAQLLTEDFSAATTPYSLTAQGWVAHSGTATSISAVSTNLTFTGLSTAGGSALVAGGGGSREDDNKAIGSSANSGSVYASMLINVSSASATEDYFFHFMPGSTGSEFTGRVVVKQSGAGYQLGIVRSSGTNVSVYASSVLSYNTTYFIVVKYTFVASTTNDVASLFISPALSSTEPETPSATYSAATGADASAIANIALRQGSNAYSVAVDYIRVGTAWADVTSSSTPVATLSTTPTSLTGFAATQGIASSSQTYTLTGSTLESSPVSVSATTGIELSTDNSLFGPTLSISPSSGSVSQVVYARLSSTAATGAFSGTITNTYAGTLTASVTVSGQVNAPSAPILTAAPTTLTGFSTTQGTPSAEQSYTLTTANLTNDITATAPSGVEVSTTSGSGFGASVIIPAATASPVVYARLTAASAGLVTGTVTNVSGSLTANVSVSGTVNSNSPFTPISIVRANIGQTYTIQGRVTVTNQLGARQIYIQDETGGIVVYSSPTGTDLTTIVQIGDLVQARGPISVFNGFTEITSPAATNFTIVSGAGTVVPTPIAITPDQLANYQGQLVSIANATISGSGPTFAGGASYTITAGGQSGVIRISANSPLAGAGRPSNPVSVTGISDRFVSGATTPGTNGLQFQPRILPDIPGSTAAQDAQCGGTESTTLSRDQTLDIAAWNMEFFGADGGTIICPNGNLNYNDMGPTNEDLQQSNAVTVLNKLNADIIATEEISDIDRFKATVAAIPGSYSYVCSDKFSYYFQDECTQTPTGNPPTVFGPTKYAQKVCVIYNTATVTPVLAETKALLVGSSARYDYPSGNGWSSGRLPFMFVGDVTINGTTRRVHVVALHAKSGDAADDFNRRQQDFTDLKTLLDNQYPNANVVILGDYNDKSTTSIYTSSPVSSFNNFVTDGTNYNVITKPLEQQNCSTFNSSASFIDHMIVSNDLSAGYIDNSSYVIQPFSIPNYGNTTSDHNPIGARFDLTKLFAPNTAPTVANAIAPQSATVGTGFSLVIPGNTFTDAETPGSLTLAVSDLPAGLSFTAPATISGTPSTSVGSPFTVTVTATDPGSLSASTSFQLMVNPVGGGTPGSFTIASVTSINCATLSAGERNVTFNPVYSGASGSPITFSVVNELAETTTAGPYTLRLYTDNPTITLKAVQDGTQASFSYNWLAACGTTPPANTAPTVANAIAPQSATVGTGFTFVIPGNTFTDAETPGSLTLAASGLPAGLSFTAPATISGTPSTSVGSPFTVTVTATDPGSLSASTSFQLTVNPAGGGTPGSFTIASVTSINCATLSAGERNVTFNPVYSGASGSPITFSVVNELAETTTAGPYTLRLYTDNPTITLKAVQDGTQASFSYNWLAACGTTPPANTAPTVVNAIAPQSATVGTGFTFVIPGNTFTDAETPANLTLGVSDLPAGLSFTAPATISGTPSTSVGSPFTVTVTATDPGSLSASTSFQLTVNPAGGGTPGFAITGVNTINCETISASEKNVTFTPVYSGVTGDPITFSVVNERIPTTNPGPYTLRLYTDNSTITLKAEQLGVVSTFSYNWLAACNSGTRIGVNEPGETLSVQILGNPVANESVEVEIRGATGQKLHLQTLDSRGRSVNVTTIERASAIERTTLSLGRSTGVYFLQVTSPTQKQVVKLVKE</sequence>
<dbReference type="GO" id="GO:0003824">
    <property type="term" value="F:catalytic activity"/>
    <property type="evidence" value="ECO:0007669"/>
    <property type="project" value="InterPro"/>
</dbReference>
<dbReference type="Pfam" id="PF05345">
    <property type="entry name" value="He_PIG"/>
    <property type="match status" value="3"/>
</dbReference>
<dbReference type="Gene3D" id="3.60.10.10">
    <property type="entry name" value="Endonuclease/exonuclease/phosphatase"/>
    <property type="match status" value="1"/>
</dbReference>
<dbReference type="PANTHER" id="PTHR21559">
    <property type="entry name" value="DYSTROGLYCAN-RELATED"/>
    <property type="match status" value="1"/>
</dbReference>
<reference evidence="3 4" key="1">
    <citation type="submission" date="2019-11" db="EMBL/GenBank/DDBJ databases">
        <title>Spirosoma endbachense sp. nov., isolated from a natural salt meadow.</title>
        <authorList>
            <person name="Rojas J."/>
            <person name="Ambika Manirajan B."/>
            <person name="Ratering S."/>
            <person name="Suarez C."/>
            <person name="Geissler-Plaum R."/>
            <person name="Schnell S."/>
        </authorList>
    </citation>
    <scope>NUCLEOTIDE SEQUENCE [LARGE SCALE GENOMIC DNA]</scope>
    <source>
        <strain evidence="3 4">I-24</strain>
    </source>
</reference>
<dbReference type="Pfam" id="PF03372">
    <property type="entry name" value="Exo_endo_phos"/>
    <property type="match status" value="1"/>
</dbReference>
<dbReference type="GO" id="GO:0043236">
    <property type="term" value="F:laminin binding"/>
    <property type="evidence" value="ECO:0007669"/>
    <property type="project" value="TreeGrafter"/>
</dbReference>
<keyword evidence="4" id="KW-1185">Reference proteome</keyword>
<dbReference type="SUPFAM" id="SSF56219">
    <property type="entry name" value="DNase I-like"/>
    <property type="match status" value="1"/>
</dbReference>
<feature type="domain" description="Dystroglycan-type cadherin-like" evidence="2">
    <location>
        <begin position="1012"/>
        <end position="1106"/>
    </location>
</feature>
<protein>
    <submittedName>
        <fullName evidence="3">T9SS type A sorting domain-containing protein</fullName>
    </submittedName>
</protein>
<evidence type="ECO:0000313" key="4">
    <source>
        <dbReference type="Proteomes" id="UP000464577"/>
    </source>
</evidence>
<name>A0A6P1W3M0_9BACT</name>
<dbReference type="InterPro" id="IPR006644">
    <property type="entry name" value="Cadg"/>
</dbReference>
<gene>
    <name evidence="3" type="ORF">GJR95_33610</name>
</gene>
<organism evidence="3 4">
    <name type="scientific">Spirosoma endbachense</name>
    <dbReference type="NCBI Taxonomy" id="2666025"/>
    <lineage>
        <taxon>Bacteria</taxon>
        <taxon>Pseudomonadati</taxon>
        <taxon>Bacteroidota</taxon>
        <taxon>Cytophagia</taxon>
        <taxon>Cytophagales</taxon>
        <taxon>Cytophagaceae</taxon>
        <taxon>Spirosoma</taxon>
    </lineage>
</organism>
<dbReference type="InterPro" id="IPR015919">
    <property type="entry name" value="Cadherin-like_sf"/>
</dbReference>
<dbReference type="InterPro" id="IPR036691">
    <property type="entry name" value="Endo/exonu/phosph_ase_sf"/>
</dbReference>
<dbReference type="GO" id="GO:0005509">
    <property type="term" value="F:calcium ion binding"/>
    <property type="evidence" value="ECO:0007669"/>
    <property type="project" value="InterPro"/>
</dbReference>
<dbReference type="RefSeq" id="WP_162390044.1">
    <property type="nucleotide sequence ID" value="NZ_CP045997.1"/>
</dbReference>
<feature type="domain" description="Dystroglycan-type cadherin-like" evidence="2">
    <location>
        <begin position="1396"/>
        <end position="1490"/>
    </location>
</feature>
<dbReference type="PANTHER" id="PTHR21559:SF21">
    <property type="entry name" value="DYSTROGLYCAN 1"/>
    <property type="match status" value="1"/>
</dbReference>
<evidence type="ECO:0000259" key="2">
    <source>
        <dbReference type="SMART" id="SM00736"/>
    </source>
</evidence>
<dbReference type="GO" id="GO:0016011">
    <property type="term" value="C:dystroglycan complex"/>
    <property type="evidence" value="ECO:0007669"/>
    <property type="project" value="TreeGrafter"/>
</dbReference>
<evidence type="ECO:0000256" key="1">
    <source>
        <dbReference type="SAM" id="SignalP"/>
    </source>
</evidence>
<evidence type="ECO:0000313" key="3">
    <source>
        <dbReference type="EMBL" id="QHV99645.1"/>
    </source>
</evidence>
<dbReference type="Gene3D" id="2.60.40.10">
    <property type="entry name" value="Immunoglobulins"/>
    <property type="match status" value="3"/>
</dbReference>
<dbReference type="InterPro" id="IPR026444">
    <property type="entry name" value="Secre_tail"/>
</dbReference>
<dbReference type="KEGG" id="senf:GJR95_33610"/>
<dbReference type="NCBIfam" id="TIGR04183">
    <property type="entry name" value="Por_Secre_tail"/>
    <property type="match status" value="1"/>
</dbReference>
<dbReference type="SMART" id="SM00736">
    <property type="entry name" value="CADG"/>
    <property type="match status" value="3"/>
</dbReference>
<accession>A0A6P1W3M0</accession>
<dbReference type="EMBL" id="CP045997">
    <property type="protein sequence ID" value="QHV99645.1"/>
    <property type="molecule type" value="Genomic_DNA"/>
</dbReference>
<dbReference type="SUPFAM" id="SSF49313">
    <property type="entry name" value="Cadherin-like"/>
    <property type="match status" value="3"/>
</dbReference>
<proteinExistence type="predicted"/>
<keyword evidence="1" id="KW-0732">Signal</keyword>
<feature type="signal peptide" evidence="1">
    <location>
        <begin position="1"/>
        <end position="27"/>
    </location>
</feature>
<dbReference type="InterPro" id="IPR013783">
    <property type="entry name" value="Ig-like_fold"/>
</dbReference>
<feature type="chain" id="PRO_5026717588" evidence="1">
    <location>
        <begin position="28"/>
        <end position="1672"/>
    </location>
</feature>
<dbReference type="InterPro" id="IPR005135">
    <property type="entry name" value="Endo/exonuclease/phosphatase"/>
</dbReference>
<feature type="domain" description="Dystroglycan-type cadherin-like" evidence="2">
    <location>
        <begin position="1204"/>
        <end position="1298"/>
    </location>
</feature>